<feature type="signal peptide" evidence="2">
    <location>
        <begin position="1"/>
        <end position="18"/>
    </location>
</feature>
<dbReference type="Proteomes" id="UP001549921">
    <property type="component" value="Unassembled WGS sequence"/>
</dbReference>
<feature type="compositionally biased region" description="Basic and acidic residues" evidence="1">
    <location>
        <begin position="284"/>
        <end position="307"/>
    </location>
</feature>
<feature type="region of interest" description="Disordered" evidence="1">
    <location>
        <begin position="228"/>
        <end position="349"/>
    </location>
</feature>
<comment type="caution">
    <text evidence="3">The sequence shown here is derived from an EMBL/GenBank/DDBJ whole genome shotgun (WGS) entry which is preliminary data.</text>
</comment>
<feature type="region of interest" description="Disordered" evidence="1">
    <location>
        <begin position="23"/>
        <end position="100"/>
    </location>
</feature>
<sequence length="349" mass="40766">MTSKLWILGMTCLVMVQAATSDRRPQKIEQVSSTAAPQNQQGLDAKDERQYLPPNRTSEASKEENHQSGEKILSDAREANNQEQEIRRQPEQQHIYNDPNFFNQVPPHLIEPINEEPPVYFPGYQQPWAPIPNPHEVPTYFSPPGQFVNQNLGPALPVVLPGDHVHATPELQLVHVIPHQYHDHDPYSNIFEVQGDPLHSIGHELIPHEHFPHYSPHHEEEIKINHKVKNYRHKSKKPKEQDENEQDENEEDDNEQEENEQDENEQQRPLRKKESNVKYILHYNDQKHGSEYQKFVLKREKENRARNVESSSGSRHKGKTQRRTSSSGNKPGKRWGSEKSSVNRHYWRQ</sequence>
<feature type="compositionally biased region" description="Basic and acidic residues" evidence="1">
    <location>
        <begin position="265"/>
        <end position="276"/>
    </location>
</feature>
<reference evidence="3 4" key="1">
    <citation type="submission" date="2024-06" db="EMBL/GenBank/DDBJ databases">
        <title>A chromosome-level genome assembly of beet webworm, Loxostege sticticalis.</title>
        <authorList>
            <person name="Zhang Y."/>
        </authorList>
    </citation>
    <scope>NUCLEOTIDE SEQUENCE [LARGE SCALE GENOMIC DNA]</scope>
    <source>
        <strain evidence="3">AQ028</strain>
        <tissue evidence="3">Male pupae</tissue>
    </source>
</reference>
<evidence type="ECO:0000313" key="3">
    <source>
        <dbReference type="EMBL" id="KAL0820285.1"/>
    </source>
</evidence>
<name>A0ABD0SKC7_LOXSC</name>
<dbReference type="EMBL" id="JBEDNZ010000019">
    <property type="protein sequence ID" value="KAL0820285.1"/>
    <property type="molecule type" value="Genomic_DNA"/>
</dbReference>
<dbReference type="AlphaFoldDB" id="A0ABD0SKC7"/>
<proteinExistence type="predicted"/>
<feature type="compositionally biased region" description="Basic and acidic residues" evidence="1">
    <location>
        <begin position="59"/>
        <end position="91"/>
    </location>
</feature>
<evidence type="ECO:0000256" key="1">
    <source>
        <dbReference type="SAM" id="MobiDB-lite"/>
    </source>
</evidence>
<feature type="compositionally biased region" description="Basic residues" evidence="1">
    <location>
        <begin position="228"/>
        <end position="237"/>
    </location>
</feature>
<evidence type="ECO:0000256" key="2">
    <source>
        <dbReference type="SAM" id="SignalP"/>
    </source>
</evidence>
<feature type="compositionally biased region" description="Polar residues" evidence="1">
    <location>
        <begin position="29"/>
        <end position="42"/>
    </location>
</feature>
<evidence type="ECO:0000313" key="4">
    <source>
        <dbReference type="Proteomes" id="UP001549921"/>
    </source>
</evidence>
<organism evidence="3 4">
    <name type="scientific">Loxostege sticticalis</name>
    <name type="common">Beet webworm moth</name>
    <dbReference type="NCBI Taxonomy" id="481309"/>
    <lineage>
        <taxon>Eukaryota</taxon>
        <taxon>Metazoa</taxon>
        <taxon>Ecdysozoa</taxon>
        <taxon>Arthropoda</taxon>
        <taxon>Hexapoda</taxon>
        <taxon>Insecta</taxon>
        <taxon>Pterygota</taxon>
        <taxon>Neoptera</taxon>
        <taxon>Endopterygota</taxon>
        <taxon>Lepidoptera</taxon>
        <taxon>Glossata</taxon>
        <taxon>Ditrysia</taxon>
        <taxon>Pyraloidea</taxon>
        <taxon>Crambidae</taxon>
        <taxon>Pyraustinae</taxon>
        <taxon>Loxostege</taxon>
    </lineage>
</organism>
<gene>
    <name evidence="3" type="ORF">ABMA28_006198</name>
</gene>
<feature type="chain" id="PRO_5044774310" evidence="2">
    <location>
        <begin position="19"/>
        <end position="349"/>
    </location>
</feature>
<keyword evidence="2" id="KW-0732">Signal</keyword>
<feature type="compositionally biased region" description="Acidic residues" evidence="1">
    <location>
        <begin position="242"/>
        <end position="264"/>
    </location>
</feature>
<protein>
    <submittedName>
        <fullName evidence="3">Uncharacterized protein</fullName>
    </submittedName>
</protein>
<accession>A0ABD0SKC7</accession>